<keyword evidence="2" id="KW-0732">Signal</keyword>
<dbReference type="Proteomes" id="UP001150062">
    <property type="component" value="Unassembled WGS sequence"/>
</dbReference>
<dbReference type="EMBL" id="JAOAOG010000018">
    <property type="protein sequence ID" value="KAJ6254689.1"/>
    <property type="molecule type" value="Genomic_DNA"/>
</dbReference>
<evidence type="ECO:0000256" key="2">
    <source>
        <dbReference type="SAM" id="SignalP"/>
    </source>
</evidence>
<accession>A0ABQ8ZCS2</accession>
<protein>
    <submittedName>
        <fullName evidence="3">Uncharacterized protein</fullName>
    </submittedName>
</protein>
<proteinExistence type="predicted"/>
<evidence type="ECO:0000313" key="3">
    <source>
        <dbReference type="EMBL" id="KAJ6254689.1"/>
    </source>
</evidence>
<sequence>MKKLILLIFICSIFTLVTSDAVQVTQVLKQSLYYDEGCGDLVQDQHIVPDYCYQWGSTSKKYVVLTDSDETLVRVELYDDTDCGALSDNETLALGCTIVDEDASVHFVLESPTADIYGLGYDTEENGNCDEIGVESYMKNYCYTYDGESHKITGSGQTYSQTYYSGTSCSSQTSVMEYTLDVCRDSEEYEPNIIFLIGDTGSSNETDGGLVNSINFFLLFSFLILNSLFFLY</sequence>
<reference evidence="3" key="1">
    <citation type="submission" date="2022-08" db="EMBL/GenBank/DDBJ databases">
        <title>Novel sulfate-reducing endosymbionts in the free-living metamonad Anaeramoeba.</title>
        <authorList>
            <person name="Jerlstrom-Hultqvist J."/>
            <person name="Cepicka I."/>
            <person name="Gallot-Lavallee L."/>
            <person name="Salas-Leiva D."/>
            <person name="Curtis B.A."/>
            <person name="Zahonova K."/>
            <person name="Pipaliya S."/>
            <person name="Dacks J."/>
            <person name="Roger A.J."/>
        </authorList>
    </citation>
    <scope>NUCLEOTIDE SEQUENCE</scope>
    <source>
        <strain evidence="3">Schooner1</strain>
    </source>
</reference>
<feature type="chain" id="PRO_5045908284" evidence="2">
    <location>
        <begin position="20"/>
        <end position="232"/>
    </location>
</feature>
<feature type="signal peptide" evidence="2">
    <location>
        <begin position="1"/>
        <end position="19"/>
    </location>
</feature>
<comment type="caution">
    <text evidence="3">The sequence shown here is derived from an EMBL/GenBank/DDBJ whole genome shotgun (WGS) entry which is preliminary data.</text>
</comment>
<evidence type="ECO:0000256" key="1">
    <source>
        <dbReference type="SAM" id="Phobius"/>
    </source>
</evidence>
<keyword evidence="1" id="KW-0472">Membrane</keyword>
<keyword evidence="4" id="KW-1185">Reference proteome</keyword>
<feature type="transmembrane region" description="Helical" evidence="1">
    <location>
        <begin position="210"/>
        <end position="231"/>
    </location>
</feature>
<gene>
    <name evidence="3" type="ORF">M0813_12293</name>
</gene>
<name>A0ABQ8ZCS2_9EUKA</name>
<organism evidence="3 4">
    <name type="scientific">Anaeramoeba flamelloides</name>
    <dbReference type="NCBI Taxonomy" id="1746091"/>
    <lineage>
        <taxon>Eukaryota</taxon>
        <taxon>Metamonada</taxon>
        <taxon>Anaeramoebidae</taxon>
        <taxon>Anaeramoeba</taxon>
    </lineage>
</organism>
<evidence type="ECO:0000313" key="4">
    <source>
        <dbReference type="Proteomes" id="UP001150062"/>
    </source>
</evidence>
<keyword evidence="1" id="KW-0812">Transmembrane</keyword>
<keyword evidence="1" id="KW-1133">Transmembrane helix</keyword>